<sequence length="522" mass="58480">MRAYEEAVKRLAEAKGFVPEKRPLLEEAFDFLTSSPKPFLVLNAPTGYGKTLLSFALALHSLTDASLFDRVIHVLPMRSIIEDVQRTAEEAFGFSRTKMMGSSEEFMHLFPLNLTTADTFTWDLMKLNTKKRHSVKAGKEFGYDYLTQASILTSLVIFDEAHFLLEDESMATAFDAAVDFLTSQGVPIVVMTATLSQGHREFFRKYTEKYRYDFKVLSPGGEDPFVERELKKDISIEFGEGDPLKFIEPGERNALIVNTVDRAVKLYDRAISNPGLGFKRDRILLIHGRMTPSHKRSIINRLRELGREDFLLIGTQAVEAGVDFSADVMITDRAPVNSLLQRFGRLARHAGDKSGRALIMKDSPTGPYSEEMVNRTLKLIAGESIHPRVPSTYEMAVTEVYGSSPSSINRLIDKNVKGKLFRLMSDPSKRAPDVLGEVEQLVAKGVPVMRNFLVPLSVESETVLISPKKLFELYSRGAVEVRGFKSEIKTLKDAYEVAKGVALGKNIEILFTGSYDQERGIV</sequence>
<evidence type="ECO:0000256" key="4">
    <source>
        <dbReference type="ARBA" id="ARBA00022840"/>
    </source>
</evidence>
<feature type="domain" description="Helicase ATP-binding" evidence="6">
    <location>
        <begin position="31"/>
        <end position="213"/>
    </location>
</feature>
<dbReference type="InterPro" id="IPR027417">
    <property type="entry name" value="P-loop_NTPase"/>
</dbReference>
<dbReference type="SMART" id="SM00487">
    <property type="entry name" value="DEXDc"/>
    <property type="match status" value="1"/>
</dbReference>
<dbReference type="InterPro" id="IPR050547">
    <property type="entry name" value="DEAD_box_RNA_helicases"/>
</dbReference>
<dbReference type="SUPFAM" id="SSF52540">
    <property type="entry name" value="P-loop containing nucleoside triphosphate hydrolases"/>
    <property type="match status" value="1"/>
</dbReference>
<evidence type="ECO:0000256" key="2">
    <source>
        <dbReference type="ARBA" id="ARBA00022801"/>
    </source>
</evidence>
<dbReference type="GO" id="GO:0140097">
    <property type="term" value="F:catalytic activity, acting on DNA"/>
    <property type="evidence" value="ECO:0007669"/>
    <property type="project" value="UniProtKB-ARBA"/>
</dbReference>
<keyword evidence="3" id="KW-0347">Helicase</keyword>
<dbReference type="InterPro" id="IPR006474">
    <property type="entry name" value="Helicase_Cas3_CRISPR-ass_core"/>
</dbReference>
<dbReference type="InterPro" id="IPR054712">
    <property type="entry name" value="Cas3-like_dom"/>
</dbReference>
<organism evidence="7 8">
    <name type="scientific">Thermococcus waiotapuensis</name>
    <dbReference type="NCBI Taxonomy" id="90909"/>
    <lineage>
        <taxon>Archaea</taxon>
        <taxon>Methanobacteriati</taxon>
        <taxon>Methanobacteriota</taxon>
        <taxon>Thermococci</taxon>
        <taxon>Thermococcales</taxon>
        <taxon>Thermococcaceae</taxon>
        <taxon>Thermococcus</taxon>
    </lineage>
</organism>
<dbReference type="InterPro" id="IPR014001">
    <property type="entry name" value="Helicase_ATP-bd"/>
</dbReference>
<keyword evidence="2" id="KW-0378">Hydrolase</keyword>
<evidence type="ECO:0000313" key="7">
    <source>
        <dbReference type="EMBL" id="MDV3104585.1"/>
    </source>
</evidence>
<dbReference type="AlphaFoldDB" id="A0AAE4T1T7"/>
<evidence type="ECO:0000256" key="1">
    <source>
        <dbReference type="ARBA" id="ARBA00022741"/>
    </source>
</evidence>
<dbReference type="NCBIfam" id="TIGR01587">
    <property type="entry name" value="cas3_core"/>
    <property type="match status" value="1"/>
</dbReference>
<evidence type="ECO:0000259" key="6">
    <source>
        <dbReference type="PROSITE" id="PS51192"/>
    </source>
</evidence>
<dbReference type="PANTHER" id="PTHR47963:SF9">
    <property type="entry name" value="CRISPR-ASSOCIATED ENDONUCLEASE_HELICASE CAS3"/>
    <property type="match status" value="1"/>
</dbReference>
<proteinExistence type="predicted"/>
<dbReference type="RefSeq" id="WP_315342985.1">
    <property type="nucleotide sequence ID" value="NZ_JAVDZE010000005.1"/>
</dbReference>
<dbReference type="GO" id="GO:0051607">
    <property type="term" value="P:defense response to virus"/>
    <property type="evidence" value="ECO:0007669"/>
    <property type="project" value="UniProtKB-KW"/>
</dbReference>
<dbReference type="EMBL" id="JAVDZE010000005">
    <property type="protein sequence ID" value="MDV3104585.1"/>
    <property type="molecule type" value="Genomic_DNA"/>
</dbReference>
<reference evidence="7 8" key="1">
    <citation type="submission" date="2023-08" db="EMBL/GenBank/DDBJ databases">
        <title>Draft genome sequence of Thermococcus waiotapuensis WT1T, a thermophilic sulphur-dependent archaeon from order Thermococcales.</title>
        <authorList>
            <person name="Manners S.H."/>
            <person name="Carere C.R."/>
            <person name="Dhami M.K."/>
            <person name="Dobson R.C.J."/>
            <person name="Stott M.B."/>
        </authorList>
    </citation>
    <scope>NUCLEOTIDE SEQUENCE [LARGE SCALE GENOMIC DNA]</scope>
    <source>
        <strain evidence="7 8">WT1</strain>
    </source>
</reference>
<evidence type="ECO:0000313" key="8">
    <source>
        <dbReference type="Proteomes" id="UP001245683"/>
    </source>
</evidence>
<dbReference type="SMART" id="SM00490">
    <property type="entry name" value="HELICc"/>
    <property type="match status" value="1"/>
</dbReference>
<protein>
    <submittedName>
        <fullName evidence="7">CRISPR-associated helicase Cas3</fullName>
    </submittedName>
</protein>
<dbReference type="GO" id="GO:0016787">
    <property type="term" value="F:hydrolase activity"/>
    <property type="evidence" value="ECO:0007669"/>
    <property type="project" value="UniProtKB-KW"/>
</dbReference>
<dbReference type="GO" id="GO:0005524">
    <property type="term" value="F:ATP binding"/>
    <property type="evidence" value="ECO:0007669"/>
    <property type="project" value="UniProtKB-KW"/>
</dbReference>
<dbReference type="GO" id="GO:0003723">
    <property type="term" value="F:RNA binding"/>
    <property type="evidence" value="ECO:0007669"/>
    <property type="project" value="TreeGrafter"/>
</dbReference>
<name>A0AAE4T1T7_9EURY</name>
<accession>A0AAE4T1T7</accession>
<dbReference type="Pfam" id="PF00270">
    <property type="entry name" value="DEAD"/>
    <property type="match status" value="1"/>
</dbReference>
<keyword evidence="8" id="KW-1185">Reference proteome</keyword>
<dbReference type="InterPro" id="IPR001650">
    <property type="entry name" value="Helicase_C-like"/>
</dbReference>
<evidence type="ECO:0000256" key="5">
    <source>
        <dbReference type="ARBA" id="ARBA00023118"/>
    </source>
</evidence>
<dbReference type="GO" id="GO:0003724">
    <property type="term" value="F:RNA helicase activity"/>
    <property type="evidence" value="ECO:0007669"/>
    <property type="project" value="TreeGrafter"/>
</dbReference>
<dbReference type="Gene3D" id="3.40.50.300">
    <property type="entry name" value="P-loop containing nucleotide triphosphate hydrolases"/>
    <property type="match status" value="2"/>
</dbReference>
<dbReference type="Pfam" id="PF22590">
    <property type="entry name" value="Cas3-like_C_2"/>
    <property type="match status" value="1"/>
</dbReference>
<dbReference type="InterPro" id="IPR011545">
    <property type="entry name" value="DEAD/DEAH_box_helicase_dom"/>
</dbReference>
<gene>
    <name evidence="7" type="primary">cas3</name>
    <name evidence="7" type="ORF">RBI02_08580</name>
</gene>
<dbReference type="PANTHER" id="PTHR47963">
    <property type="entry name" value="DEAD-BOX ATP-DEPENDENT RNA HELICASE 47, MITOCHONDRIAL"/>
    <property type="match status" value="1"/>
</dbReference>
<comment type="caution">
    <text evidence="7">The sequence shown here is derived from an EMBL/GenBank/DDBJ whole genome shotgun (WGS) entry which is preliminary data.</text>
</comment>
<evidence type="ECO:0000256" key="3">
    <source>
        <dbReference type="ARBA" id="ARBA00022806"/>
    </source>
</evidence>
<dbReference type="PROSITE" id="PS51192">
    <property type="entry name" value="HELICASE_ATP_BIND_1"/>
    <property type="match status" value="1"/>
</dbReference>
<keyword evidence="1" id="KW-0547">Nucleotide-binding</keyword>
<dbReference type="Proteomes" id="UP001245683">
    <property type="component" value="Unassembled WGS sequence"/>
</dbReference>
<keyword evidence="4" id="KW-0067">ATP-binding</keyword>
<keyword evidence="5" id="KW-0051">Antiviral defense</keyword>